<dbReference type="eggNOG" id="COG1638">
    <property type="taxonomic scope" value="Bacteria"/>
</dbReference>
<feature type="signal peptide" evidence="4">
    <location>
        <begin position="1"/>
        <end position="32"/>
    </location>
</feature>
<dbReference type="GO" id="GO:0030246">
    <property type="term" value="F:carbohydrate binding"/>
    <property type="evidence" value="ECO:0007669"/>
    <property type="project" value="TreeGrafter"/>
</dbReference>
<dbReference type="GO" id="GO:0042597">
    <property type="term" value="C:periplasmic space"/>
    <property type="evidence" value="ECO:0007669"/>
    <property type="project" value="UniProtKB-SubCell"/>
</dbReference>
<dbReference type="OrthoDB" id="6139617at2"/>
<protein>
    <submittedName>
        <fullName evidence="5">C4-dicarboxylate ABC transporter substrate-binding protein</fullName>
    </submittedName>
</protein>
<organism evidence="5 6">
    <name type="scientific">Thioclava dalianensis</name>
    <dbReference type="NCBI Taxonomy" id="1185766"/>
    <lineage>
        <taxon>Bacteria</taxon>
        <taxon>Pseudomonadati</taxon>
        <taxon>Pseudomonadota</taxon>
        <taxon>Alphaproteobacteria</taxon>
        <taxon>Rhodobacterales</taxon>
        <taxon>Paracoccaceae</taxon>
        <taxon>Thioclava</taxon>
    </lineage>
</organism>
<dbReference type="AlphaFoldDB" id="A0A074TLU6"/>
<evidence type="ECO:0000256" key="3">
    <source>
        <dbReference type="ARBA" id="ARBA00022764"/>
    </source>
</evidence>
<dbReference type="InterPro" id="IPR038404">
    <property type="entry name" value="TRAP_DctP_sf"/>
</dbReference>
<evidence type="ECO:0000256" key="2">
    <source>
        <dbReference type="ARBA" id="ARBA00022729"/>
    </source>
</evidence>
<dbReference type="NCBIfam" id="NF037995">
    <property type="entry name" value="TRAP_S1"/>
    <property type="match status" value="1"/>
</dbReference>
<dbReference type="STRING" id="1185766.SAMN05216224_103124"/>
<evidence type="ECO:0000313" key="6">
    <source>
        <dbReference type="Proteomes" id="UP000027725"/>
    </source>
</evidence>
<comment type="caution">
    <text evidence="5">The sequence shown here is derived from an EMBL/GenBank/DDBJ whole genome shotgun (WGS) entry which is preliminary data.</text>
</comment>
<dbReference type="Proteomes" id="UP000027725">
    <property type="component" value="Unassembled WGS sequence"/>
</dbReference>
<dbReference type="Pfam" id="PF03480">
    <property type="entry name" value="DctP"/>
    <property type="match status" value="1"/>
</dbReference>
<dbReference type="GO" id="GO:0055085">
    <property type="term" value="P:transmembrane transport"/>
    <property type="evidence" value="ECO:0007669"/>
    <property type="project" value="InterPro"/>
</dbReference>
<evidence type="ECO:0000313" key="5">
    <source>
        <dbReference type="EMBL" id="KEP71140.1"/>
    </source>
</evidence>
<dbReference type="PANTHER" id="PTHR33376">
    <property type="match status" value="1"/>
</dbReference>
<dbReference type="Gene3D" id="3.40.190.170">
    <property type="entry name" value="Bacterial extracellular solute-binding protein, family 7"/>
    <property type="match status" value="1"/>
</dbReference>
<dbReference type="EMBL" id="JHEH01000003">
    <property type="protein sequence ID" value="KEP71140.1"/>
    <property type="molecule type" value="Genomic_DNA"/>
</dbReference>
<dbReference type="PANTHER" id="PTHR33376:SF2">
    <property type="entry name" value="DICARBOXYLATE-BINDING PERIPLASMIC PROTEIN"/>
    <property type="match status" value="1"/>
</dbReference>
<keyword evidence="2 4" id="KW-0732">Signal</keyword>
<sequence length="336" mass="36661">MSFLKSLLSGRTKPLAVGALIAAGFLAGPVHAEDTLRALTAFPSSDDTSKAFKTFVDEVNARGKGVLHIEIVGGPEVVPGFQQIDAVGRGVVDMTMSPISYALGTMPEADAWVGSNLSPVETHENGGLALIRKIALEKLKVHVLSRFAPGAPLNLFLVKKPKMNADGSPDFSGLRLRASPLYNSFWESLGAVPVNVPVPDIYTGLERHSFDGIGYPPSAMVGWSWDRFLKYRIEPGFLQTDLGLFISPAKWNSMSDASRKLLNDMTTEMEGKSYQDWLEKTKEVKAKFDAEGMQPIELKGAAREAYLAKAYGSVWDRLAKSGSPYAAELKKLYYKN</sequence>
<keyword evidence="6" id="KW-1185">Reference proteome</keyword>
<proteinExistence type="predicted"/>
<reference evidence="5 6" key="1">
    <citation type="submission" date="2014-03" db="EMBL/GenBank/DDBJ databases">
        <title>The draft genome sequence of Thioclava dalianensis DLFJ1-1.</title>
        <authorList>
            <person name="Lai Q."/>
            <person name="Shao Z."/>
        </authorList>
    </citation>
    <scope>NUCLEOTIDE SEQUENCE [LARGE SCALE GENOMIC DNA]</scope>
    <source>
        <strain evidence="5 6">DLFJ1-1</strain>
    </source>
</reference>
<name>A0A074TLU6_9RHOB</name>
<feature type="chain" id="PRO_5001699922" evidence="4">
    <location>
        <begin position="33"/>
        <end position="336"/>
    </location>
</feature>
<keyword evidence="3" id="KW-0574">Periplasm</keyword>
<evidence type="ECO:0000256" key="4">
    <source>
        <dbReference type="SAM" id="SignalP"/>
    </source>
</evidence>
<dbReference type="RefSeq" id="WP_051693295.1">
    <property type="nucleotide sequence ID" value="NZ_FOVB01000003.1"/>
</dbReference>
<comment type="subcellular location">
    <subcellularLocation>
        <location evidence="1">Periplasm</location>
    </subcellularLocation>
</comment>
<gene>
    <name evidence="5" type="ORF">DL1_10850</name>
</gene>
<accession>A0A074TLU6</accession>
<dbReference type="InterPro" id="IPR018389">
    <property type="entry name" value="DctP_fam"/>
</dbReference>
<evidence type="ECO:0000256" key="1">
    <source>
        <dbReference type="ARBA" id="ARBA00004418"/>
    </source>
</evidence>